<dbReference type="Pfam" id="PF11306">
    <property type="entry name" value="DUF3108"/>
    <property type="match status" value="1"/>
</dbReference>
<organism evidence="2 3">
    <name type="scientific">Methylophilus flavus</name>
    <dbReference type="NCBI Taxonomy" id="640084"/>
    <lineage>
        <taxon>Bacteria</taxon>
        <taxon>Pseudomonadati</taxon>
        <taxon>Pseudomonadota</taxon>
        <taxon>Betaproteobacteria</taxon>
        <taxon>Nitrosomonadales</taxon>
        <taxon>Methylophilaceae</taxon>
        <taxon>Methylophilus</taxon>
    </lineage>
</organism>
<evidence type="ECO:0000256" key="1">
    <source>
        <dbReference type="SAM" id="MobiDB-lite"/>
    </source>
</evidence>
<evidence type="ECO:0000313" key="3">
    <source>
        <dbReference type="Proteomes" id="UP001597206"/>
    </source>
</evidence>
<dbReference type="InterPro" id="IPR021457">
    <property type="entry name" value="DUF3108"/>
</dbReference>
<evidence type="ECO:0000313" key="2">
    <source>
        <dbReference type="EMBL" id="MFD1122915.1"/>
    </source>
</evidence>
<name>A0ABW3PEY3_9PROT</name>
<feature type="region of interest" description="Disordered" evidence="1">
    <location>
        <begin position="68"/>
        <end position="123"/>
    </location>
</feature>
<accession>A0ABW3PEY3</accession>
<gene>
    <name evidence="2" type="ORF">ACFQ2T_10405</name>
</gene>
<comment type="caution">
    <text evidence="2">The sequence shown here is derived from an EMBL/GenBank/DDBJ whole genome shotgun (WGS) entry which is preliminary data.</text>
</comment>
<reference evidence="3" key="1">
    <citation type="journal article" date="2019" name="Int. J. Syst. Evol. Microbiol.">
        <title>The Global Catalogue of Microorganisms (GCM) 10K type strain sequencing project: providing services to taxonomists for standard genome sequencing and annotation.</title>
        <authorList>
            <consortium name="The Broad Institute Genomics Platform"/>
            <consortium name="The Broad Institute Genome Sequencing Center for Infectious Disease"/>
            <person name="Wu L."/>
            <person name="Ma J."/>
        </authorList>
    </citation>
    <scope>NUCLEOTIDE SEQUENCE [LARGE SCALE GENOMIC DNA]</scope>
    <source>
        <strain evidence="3">CCUG 58411</strain>
    </source>
</reference>
<dbReference type="Proteomes" id="UP001597206">
    <property type="component" value="Unassembled WGS sequence"/>
</dbReference>
<proteinExistence type="predicted"/>
<protein>
    <submittedName>
        <fullName evidence="2">DUF3108 domain-containing protein</fullName>
    </submittedName>
</protein>
<sequence length="358" mass="40313">MINTQGLRKWMRQHVSWRLGLALCVSLLVHVLLVKEVAWQSWFSGEEPPPTLLSAQLEAAPAKPPVKAPVKAVAKEKPPVTKPDPAPKANPVEDPPEPVAESPVASQPAEMSEQDTAQAEEARQAEIAAWHETDSAIVEPDAALPPPYQRVSTEYAVFVNGEKQPAGSAKIDYAQEPSGQYSLRWVVEGRGLLKLLYPTLEQQSRGAIGPHGLKPQFYRYAFGSKADKIYEATLDWETNFITLKTSKGEQRLDLPRNTQDILSFMYQFMFVPPLQEMHIALTNGRRLNTYQYEFEGEDSMEIADQAIQTVHIAHTRGETDEKIELWLATDYRYVPVKIRKQEKNGMVIEQVAKRLITE</sequence>
<dbReference type="RefSeq" id="WP_379034135.1">
    <property type="nucleotide sequence ID" value="NZ_JBHTLN010000002.1"/>
</dbReference>
<keyword evidence="3" id="KW-1185">Reference proteome</keyword>
<dbReference type="EMBL" id="JBHTLN010000002">
    <property type="protein sequence ID" value="MFD1122915.1"/>
    <property type="molecule type" value="Genomic_DNA"/>
</dbReference>